<gene>
    <name evidence="1" type="ORF">CV019_14090</name>
</gene>
<name>A0A7Z1MY25_STAHA</name>
<dbReference type="Proteomes" id="UP000238153">
    <property type="component" value="Unassembled WGS sequence"/>
</dbReference>
<accession>A0A7Z1MY25</accession>
<sequence>MEFNEFKNHLTFFRYVNNGPYPDENEEETLYSCFCKIYSPVIKDMEILKSNETKITLNVVIRDASEFYIVKSNHMIKIDKAIYRDKLFAIKEIRVNQPREHYITLLVSEV</sequence>
<protein>
    <recommendedName>
        <fullName evidence="3">Phage head-tail adapter protein</fullName>
    </recommendedName>
</protein>
<dbReference type="EMBL" id="PGWX01000550">
    <property type="protein sequence ID" value="PPJ69412.1"/>
    <property type="molecule type" value="Genomic_DNA"/>
</dbReference>
<proteinExistence type="predicted"/>
<dbReference type="RefSeq" id="WP_049426050.1">
    <property type="nucleotide sequence ID" value="NZ_CAXOHY010000002.1"/>
</dbReference>
<evidence type="ECO:0000313" key="1">
    <source>
        <dbReference type="EMBL" id="PPJ69412.1"/>
    </source>
</evidence>
<comment type="caution">
    <text evidence="1">The sequence shown here is derived from an EMBL/GenBank/DDBJ whole genome shotgun (WGS) entry which is preliminary data.</text>
</comment>
<reference evidence="1 2" key="1">
    <citation type="submission" date="2017-11" db="EMBL/GenBank/DDBJ databases">
        <authorList>
            <person name="Founou R.C."/>
            <person name="Founou L."/>
            <person name="Allam M."/>
            <person name="Ismail A."/>
            <person name="Essack S.Y."/>
        </authorList>
    </citation>
    <scope>NUCLEOTIDE SEQUENCE [LARGE SCALE GENOMIC DNA]</scope>
    <source>
        <strain evidence="1 2">G811N2B1</strain>
    </source>
</reference>
<evidence type="ECO:0008006" key="3">
    <source>
        <dbReference type="Google" id="ProtNLM"/>
    </source>
</evidence>
<organism evidence="1 2">
    <name type="scientific">Staphylococcus haemolyticus</name>
    <dbReference type="NCBI Taxonomy" id="1283"/>
    <lineage>
        <taxon>Bacteria</taxon>
        <taxon>Bacillati</taxon>
        <taxon>Bacillota</taxon>
        <taxon>Bacilli</taxon>
        <taxon>Bacillales</taxon>
        <taxon>Staphylococcaceae</taxon>
        <taxon>Staphylococcus</taxon>
    </lineage>
</organism>
<dbReference type="AlphaFoldDB" id="A0A7Z1MY25"/>
<evidence type="ECO:0000313" key="2">
    <source>
        <dbReference type="Proteomes" id="UP000238153"/>
    </source>
</evidence>